<comment type="caution">
    <text evidence="1">The sequence shown here is derived from an EMBL/GenBank/DDBJ whole genome shotgun (WGS) entry which is preliminary data.</text>
</comment>
<evidence type="ECO:0000313" key="1">
    <source>
        <dbReference type="EMBL" id="NNJ27352.1"/>
    </source>
</evidence>
<accession>A0ABX1VHP0</accession>
<keyword evidence="2" id="KW-1185">Reference proteome</keyword>
<name>A0ABX1VHP0_9PLAN</name>
<organism evidence="1 2">
    <name type="scientific">Alienimonas chondri</name>
    <dbReference type="NCBI Taxonomy" id="2681879"/>
    <lineage>
        <taxon>Bacteria</taxon>
        <taxon>Pseudomonadati</taxon>
        <taxon>Planctomycetota</taxon>
        <taxon>Planctomycetia</taxon>
        <taxon>Planctomycetales</taxon>
        <taxon>Planctomycetaceae</taxon>
        <taxon>Alienimonas</taxon>
    </lineage>
</organism>
<evidence type="ECO:0000313" key="2">
    <source>
        <dbReference type="Proteomes" id="UP000609651"/>
    </source>
</evidence>
<proteinExistence type="predicted"/>
<dbReference type="Proteomes" id="UP000609651">
    <property type="component" value="Unassembled WGS sequence"/>
</dbReference>
<reference evidence="1 2" key="1">
    <citation type="journal article" date="2020" name="Syst. Appl. Microbiol.">
        <title>Alienimonas chondri sp. nov., a novel planctomycete isolated from the biofilm of the red alga Chondrus crispus.</title>
        <authorList>
            <person name="Vitorino I."/>
            <person name="Albuquerque L."/>
            <person name="Wiegand S."/>
            <person name="Kallscheuer N."/>
            <person name="da Costa M.S."/>
            <person name="Lobo-da-Cunha A."/>
            <person name="Jogler C."/>
            <person name="Lage O.M."/>
        </authorList>
    </citation>
    <scope>NUCLEOTIDE SEQUENCE [LARGE SCALE GENOMIC DNA]</scope>
    <source>
        <strain evidence="1 2">LzC2</strain>
    </source>
</reference>
<gene>
    <name evidence="1" type="ORF">LzC2_34540</name>
</gene>
<evidence type="ECO:0008006" key="3">
    <source>
        <dbReference type="Google" id="ProtNLM"/>
    </source>
</evidence>
<dbReference type="EMBL" id="WTPX01000144">
    <property type="protein sequence ID" value="NNJ27352.1"/>
    <property type="molecule type" value="Genomic_DNA"/>
</dbReference>
<protein>
    <recommendedName>
        <fullName evidence="3">Pilus assembly protein</fullName>
    </recommendedName>
</protein>
<dbReference type="RefSeq" id="WP_171189259.1">
    <property type="nucleotide sequence ID" value="NZ_WTPX01000144.1"/>
</dbReference>
<sequence length="142" mass="15473">MEFAAVAPFFIFLVVASAEMNACIQQVHRLSAAMREAGRLASMDWDESLPGNQTPAQKVAEDFENFLAAGGTPRDEIQFAMTHAEGDSAGEPFALGQSGNRLELFTMEASVPTPGGSFSRLWFGERLNARFTFRAGRDSHTP</sequence>